<dbReference type="Pfam" id="PF00211">
    <property type="entry name" value="Guanylate_cyc"/>
    <property type="match status" value="1"/>
</dbReference>
<dbReference type="Gene3D" id="3.30.70.1230">
    <property type="entry name" value="Nucleotide cyclase"/>
    <property type="match status" value="1"/>
</dbReference>
<protein>
    <recommendedName>
        <fullName evidence="1">Guanylate cyclase domain-containing protein</fullName>
    </recommendedName>
</protein>
<organism evidence="2 3">
    <name type="scientific">Dunaliella salina</name>
    <name type="common">Green alga</name>
    <name type="synonym">Protococcus salinus</name>
    <dbReference type="NCBI Taxonomy" id="3046"/>
    <lineage>
        <taxon>Eukaryota</taxon>
        <taxon>Viridiplantae</taxon>
        <taxon>Chlorophyta</taxon>
        <taxon>core chlorophytes</taxon>
        <taxon>Chlorophyceae</taxon>
        <taxon>CS clade</taxon>
        <taxon>Chlamydomonadales</taxon>
        <taxon>Dunaliellaceae</taxon>
        <taxon>Dunaliella</taxon>
    </lineage>
</organism>
<name>A0ABQ7H165_DUNSA</name>
<dbReference type="Proteomes" id="UP000815325">
    <property type="component" value="Unassembled WGS sequence"/>
</dbReference>
<sequence length="84" mass="9543">MDLFQILQFENLTDNYKVHKVETAGDSYIVSSGVLSDETSNGFSCILDHHDHPEVSASRMMEFAKAVLQEMAKVGFKFKLPFDR</sequence>
<evidence type="ECO:0000313" key="3">
    <source>
        <dbReference type="Proteomes" id="UP000815325"/>
    </source>
</evidence>
<dbReference type="InterPro" id="IPR001054">
    <property type="entry name" value="A/G_cyclase"/>
</dbReference>
<reference evidence="2" key="1">
    <citation type="submission" date="2017-08" db="EMBL/GenBank/DDBJ databases">
        <authorList>
            <person name="Polle J.E."/>
            <person name="Barry K."/>
            <person name="Cushman J."/>
            <person name="Schmutz J."/>
            <person name="Tran D."/>
            <person name="Hathwaick L.T."/>
            <person name="Yim W.C."/>
            <person name="Jenkins J."/>
            <person name="Mckie-Krisberg Z.M."/>
            <person name="Prochnik S."/>
            <person name="Lindquist E."/>
            <person name="Dockter R.B."/>
            <person name="Adam C."/>
            <person name="Molina H."/>
            <person name="Bunkerborg J."/>
            <person name="Jin E."/>
            <person name="Buchheim M."/>
            <person name="Magnuson J."/>
        </authorList>
    </citation>
    <scope>NUCLEOTIDE SEQUENCE</scope>
    <source>
        <strain evidence="2">CCAP 19/18</strain>
    </source>
</reference>
<dbReference type="InterPro" id="IPR029787">
    <property type="entry name" value="Nucleotide_cyclase"/>
</dbReference>
<dbReference type="EMBL" id="MU069509">
    <property type="protein sequence ID" value="KAF5840596.1"/>
    <property type="molecule type" value="Genomic_DNA"/>
</dbReference>
<dbReference type="SUPFAM" id="SSF55073">
    <property type="entry name" value="Nucleotide cyclase"/>
    <property type="match status" value="1"/>
</dbReference>
<accession>A0ABQ7H165</accession>
<evidence type="ECO:0000313" key="2">
    <source>
        <dbReference type="EMBL" id="KAF5840596.1"/>
    </source>
</evidence>
<keyword evidence="3" id="KW-1185">Reference proteome</keyword>
<evidence type="ECO:0000259" key="1">
    <source>
        <dbReference type="Pfam" id="PF00211"/>
    </source>
</evidence>
<proteinExistence type="predicted"/>
<feature type="domain" description="Guanylate cyclase" evidence="1">
    <location>
        <begin position="8"/>
        <end position="51"/>
    </location>
</feature>
<gene>
    <name evidence="2" type="ORF">DUNSADRAFT_16259</name>
</gene>
<comment type="caution">
    <text evidence="2">The sequence shown here is derived from an EMBL/GenBank/DDBJ whole genome shotgun (WGS) entry which is preliminary data.</text>
</comment>